<keyword evidence="3" id="KW-0133">Cell shape</keyword>
<name>A0A1F8FER4_9BACT</name>
<evidence type="ECO:0000256" key="6">
    <source>
        <dbReference type="SAM" id="Phobius"/>
    </source>
</evidence>
<dbReference type="NCBIfam" id="TIGR02210">
    <property type="entry name" value="rodA_shape"/>
    <property type="match status" value="1"/>
</dbReference>
<dbReference type="PANTHER" id="PTHR30474">
    <property type="entry name" value="CELL CYCLE PROTEIN"/>
    <property type="match status" value="1"/>
</dbReference>
<feature type="transmembrane region" description="Helical" evidence="6">
    <location>
        <begin position="177"/>
        <end position="195"/>
    </location>
</feature>
<feature type="transmembrane region" description="Helical" evidence="6">
    <location>
        <begin position="6"/>
        <end position="28"/>
    </location>
</feature>
<protein>
    <submittedName>
        <fullName evidence="7">Rod shape-determining protein RodA</fullName>
    </submittedName>
</protein>
<gene>
    <name evidence="7" type="ORF">A3C71_00845</name>
</gene>
<keyword evidence="4 6" id="KW-1133">Transmembrane helix</keyword>
<evidence type="ECO:0000256" key="2">
    <source>
        <dbReference type="ARBA" id="ARBA00022692"/>
    </source>
</evidence>
<feature type="transmembrane region" description="Helical" evidence="6">
    <location>
        <begin position="64"/>
        <end position="84"/>
    </location>
</feature>
<dbReference type="InterPro" id="IPR001182">
    <property type="entry name" value="FtsW/RodA"/>
</dbReference>
<reference evidence="7 8" key="1">
    <citation type="journal article" date="2016" name="Nat. Commun.">
        <title>Thousands of microbial genomes shed light on interconnected biogeochemical processes in an aquifer system.</title>
        <authorList>
            <person name="Anantharaman K."/>
            <person name="Brown C.T."/>
            <person name="Hug L.A."/>
            <person name="Sharon I."/>
            <person name="Castelle C.J."/>
            <person name="Probst A.J."/>
            <person name="Thomas B.C."/>
            <person name="Singh A."/>
            <person name="Wilkins M.J."/>
            <person name="Karaoz U."/>
            <person name="Brodie E.L."/>
            <person name="Williams K.H."/>
            <person name="Hubbard S.S."/>
            <person name="Banfield J.F."/>
        </authorList>
    </citation>
    <scope>NUCLEOTIDE SEQUENCE [LARGE SCALE GENOMIC DNA]</scope>
</reference>
<dbReference type="GO" id="GO:0051301">
    <property type="term" value="P:cell division"/>
    <property type="evidence" value="ECO:0007669"/>
    <property type="project" value="InterPro"/>
</dbReference>
<evidence type="ECO:0000256" key="3">
    <source>
        <dbReference type="ARBA" id="ARBA00022960"/>
    </source>
</evidence>
<dbReference type="EMBL" id="MGJT01000029">
    <property type="protein sequence ID" value="OGN11652.1"/>
    <property type="molecule type" value="Genomic_DNA"/>
</dbReference>
<proteinExistence type="predicted"/>
<keyword evidence="5 6" id="KW-0472">Membrane</keyword>
<dbReference type="Proteomes" id="UP000178197">
    <property type="component" value="Unassembled WGS sequence"/>
</dbReference>
<evidence type="ECO:0000313" key="7">
    <source>
        <dbReference type="EMBL" id="OGN11652.1"/>
    </source>
</evidence>
<organism evidence="7 8">
    <name type="scientific">Candidatus Yanofskybacteria bacterium RIFCSPHIGHO2_02_FULL_43_15c</name>
    <dbReference type="NCBI Taxonomy" id="1802679"/>
    <lineage>
        <taxon>Bacteria</taxon>
        <taxon>Candidatus Yanofskyibacteriota</taxon>
    </lineage>
</organism>
<evidence type="ECO:0000256" key="4">
    <source>
        <dbReference type="ARBA" id="ARBA00022989"/>
    </source>
</evidence>
<feature type="transmembrane region" description="Helical" evidence="6">
    <location>
        <begin position="130"/>
        <end position="149"/>
    </location>
</feature>
<dbReference type="PANTHER" id="PTHR30474:SF1">
    <property type="entry name" value="PEPTIDOGLYCAN GLYCOSYLTRANSFERASE MRDB"/>
    <property type="match status" value="1"/>
</dbReference>
<dbReference type="Pfam" id="PF01098">
    <property type="entry name" value="FTSW_RODA_SPOVE"/>
    <property type="match status" value="1"/>
</dbReference>
<dbReference type="GO" id="GO:0005886">
    <property type="term" value="C:plasma membrane"/>
    <property type="evidence" value="ECO:0007669"/>
    <property type="project" value="TreeGrafter"/>
</dbReference>
<feature type="transmembrane region" description="Helical" evidence="6">
    <location>
        <begin position="327"/>
        <end position="349"/>
    </location>
</feature>
<evidence type="ECO:0000256" key="5">
    <source>
        <dbReference type="ARBA" id="ARBA00023136"/>
    </source>
</evidence>
<dbReference type="InterPro" id="IPR011923">
    <property type="entry name" value="RodA/MrdB"/>
</dbReference>
<accession>A0A1F8FER4</accession>
<dbReference type="AlphaFoldDB" id="A0A1F8FER4"/>
<feature type="transmembrane region" description="Helical" evidence="6">
    <location>
        <begin position="294"/>
        <end position="315"/>
    </location>
</feature>
<feature type="transmembrane region" description="Helical" evidence="6">
    <location>
        <begin position="155"/>
        <end position="172"/>
    </location>
</feature>
<feature type="transmembrane region" description="Helical" evidence="6">
    <location>
        <begin position="40"/>
        <end position="58"/>
    </location>
</feature>
<dbReference type="GO" id="GO:0008360">
    <property type="term" value="P:regulation of cell shape"/>
    <property type="evidence" value="ECO:0007669"/>
    <property type="project" value="UniProtKB-KW"/>
</dbReference>
<sequence length="356" mass="39043">MHWKLFDGGIFSIFLILVGVGLLSMGGIGEATDVFFQRQLVFLGVAVSFILALSFFDYRILKNYSFTSLAIYSLTLVLLLASLVSSSVRGINAWITIGPLRLEPSELAKLAVIILLAKYFSQKHVEIYKAHHIIVSGFYAGLPAFLVLIQPDLGSAFIFFAIWLSMLLAAGIKRKHLLIIFLASVVLCSVAWFSFLEPYQKSRISSFLNPYLDPRGEGYSIIQSRVAIGSGWFWGNGLGKGTQSKLGYLPEAHTDFAFASYAEQFGFIGIAGLFSALAYFLFRAGKIGFGARNNFAKLFSVGLIAFIFTHVMINAGMNMGLLPVTGIPFPFLSYGGSFLITLSLGIGLLESIRIRS</sequence>
<dbReference type="GO" id="GO:0032153">
    <property type="term" value="C:cell division site"/>
    <property type="evidence" value="ECO:0007669"/>
    <property type="project" value="TreeGrafter"/>
</dbReference>
<keyword evidence="2 6" id="KW-0812">Transmembrane</keyword>
<feature type="transmembrane region" description="Helical" evidence="6">
    <location>
        <begin position="265"/>
        <end position="282"/>
    </location>
</feature>
<comment type="caution">
    <text evidence="7">The sequence shown here is derived from an EMBL/GenBank/DDBJ whole genome shotgun (WGS) entry which is preliminary data.</text>
</comment>
<evidence type="ECO:0000313" key="8">
    <source>
        <dbReference type="Proteomes" id="UP000178197"/>
    </source>
</evidence>
<dbReference type="GO" id="GO:0015648">
    <property type="term" value="F:lipid-linked peptidoglycan transporter activity"/>
    <property type="evidence" value="ECO:0007669"/>
    <property type="project" value="TreeGrafter"/>
</dbReference>
<evidence type="ECO:0000256" key="1">
    <source>
        <dbReference type="ARBA" id="ARBA00004141"/>
    </source>
</evidence>
<comment type="subcellular location">
    <subcellularLocation>
        <location evidence="1">Membrane</location>
        <topology evidence="1">Multi-pass membrane protein</topology>
    </subcellularLocation>
</comment>